<evidence type="ECO:0000313" key="3">
    <source>
        <dbReference type="Proteomes" id="UP000679126"/>
    </source>
</evidence>
<dbReference type="RefSeq" id="WP_209148460.1">
    <property type="nucleotide sequence ID" value="NZ_JAGHKP010000005.1"/>
</dbReference>
<dbReference type="SUPFAM" id="SSF54593">
    <property type="entry name" value="Glyoxalase/Bleomycin resistance protein/Dihydroxybiphenyl dioxygenase"/>
    <property type="match status" value="1"/>
</dbReference>
<dbReference type="Proteomes" id="UP000679126">
    <property type="component" value="Unassembled WGS sequence"/>
</dbReference>
<evidence type="ECO:0000259" key="1">
    <source>
        <dbReference type="PROSITE" id="PS51819"/>
    </source>
</evidence>
<dbReference type="InterPro" id="IPR004360">
    <property type="entry name" value="Glyas_Fos-R_dOase_dom"/>
</dbReference>
<organism evidence="2 3">
    <name type="scientific">Chitinophaga chungangae</name>
    <dbReference type="NCBI Taxonomy" id="2821488"/>
    <lineage>
        <taxon>Bacteria</taxon>
        <taxon>Pseudomonadati</taxon>
        <taxon>Bacteroidota</taxon>
        <taxon>Chitinophagia</taxon>
        <taxon>Chitinophagales</taxon>
        <taxon>Chitinophagaceae</taxon>
        <taxon>Chitinophaga</taxon>
    </lineage>
</organism>
<dbReference type="InterPro" id="IPR037523">
    <property type="entry name" value="VOC_core"/>
</dbReference>
<name>A0ABS3YKP6_9BACT</name>
<dbReference type="EMBL" id="JAGHKP010000005">
    <property type="protein sequence ID" value="MBO9155231.1"/>
    <property type="molecule type" value="Genomic_DNA"/>
</dbReference>
<evidence type="ECO:0000313" key="2">
    <source>
        <dbReference type="EMBL" id="MBO9155231.1"/>
    </source>
</evidence>
<comment type="caution">
    <text evidence="2">The sequence shown here is derived from an EMBL/GenBank/DDBJ whole genome shotgun (WGS) entry which is preliminary data.</text>
</comment>
<keyword evidence="3" id="KW-1185">Reference proteome</keyword>
<dbReference type="PROSITE" id="PS51819">
    <property type="entry name" value="VOC"/>
    <property type="match status" value="1"/>
</dbReference>
<gene>
    <name evidence="2" type="ORF">J7I43_23595</name>
</gene>
<protein>
    <recommendedName>
        <fullName evidence="1">VOC domain-containing protein</fullName>
    </recommendedName>
</protein>
<dbReference type="Gene3D" id="3.10.180.10">
    <property type="entry name" value="2,3-Dihydroxybiphenyl 1,2-Dioxygenase, domain 1"/>
    <property type="match status" value="1"/>
</dbReference>
<sequence>MELLAAIPTLTTPLLQETVDFFVNVLDFTCKTMDEQWKFASINKDKVTMQLVHPQAKFPFGSDDPFDQPVFTGAIYIHMEGVDELWEKVKDKAEVCFPVQDFDYGMREFGIYDNNGYLLQFGEQIKATA</sequence>
<proteinExistence type="predicted"/>
<feature type="domain" description="VOC" evidence="1">
    <location>
        <begin position="3"/>
        <end position="124"/>
    </location>
</feature>
<dbReference type="InterPro" id="IPR029068">
    <property type="entry name" value="Glyas_Bleomycin-R_OHBP_Dase"/>
</dbReference>
<dbReference type="Pfam" id="PF00903">
    <property type="entry name" value="Glyoxalase"/>
    <property type="match status" value="1"/>
</dbReference>
<accession>A0ABS3YKP6</accession>
<reference evidence="3" key="1">
    <citation type="submission" date="2021-03" db="EMBL/GenBank/DDBJ databases">
        <title>Assistant Professor.</title>
        <authorList>
            <person name="Huq M.A."/>
        </authorList>
    </citation>
    <scope>NUCLEOTIDE SEQUENCE [LARGE SCALE GENOMIC DNA]</scope>
    <source>
        <strain evidence="3">MAH-28</strain>
    </source>
</reference>